<dbReference type="Pfam" id="PF02368">
    <property type="entry name" value="Big_2"/>
    <property type="match status" value="2"/>
</dbReference>
<dbReference type="InterPro" id="IPR029052">
    <property type="entry name" value="Metallo-depent_PP-like"/>
</dbReference>
<dbReference type="InterPro" id="IPR008964">
    <property type="entry name" value="Invasin/intimin_cell_adhesion"/>
</dbReference>
<evidence type="ECO:0000256" key="1">
    <source>
        <dbReference type="ARBA" id="ARBA00022729"/>
    </source>
</evidence>
<sequence>MSKQHPLVKRVLTGILAMSVLIPFIPPSFSSSTVYADPAEPNGVVMLEDFEQVSLADLTFDSARIYSGNMALESDPKYVRDGAKSLRIDYDFIGITDNPSQVAVGPATQLALTGRTPHKIGMWIYANNEGHGLTSKFYVSATGKSKTYEMRSEETGIDWSGWKYVEAEIGSDLTLPGTVAFYFQMKERQMSKKNKGSIWIDDVRLIYDEPADEDMDVPVLAPLSPAPDQILNAPVADIILSADDAESGIDSDSIQLTVDGQPVAPAGYDYDLNTKAITYHPEVPLDGGYHQVVAEVKDLAGNPASVEYAFTIEHGAMLTLEGPEEAVSNEPYRLELAAKNTGGASSVLAKIKFDPQTLQAEAVHARDGLSNVQSTIDNTGGYVEFSAEGLQGDSADALASIDFAVSRSAKMERGETYKQFTMAEGSFGYHSGTAVSSFASPVKYKIGFPYALTVKGSGLQTKNIITVTTHAGAPVEGAEIDFTDASGPQTYVTVTAANSSIYTSADHSSAVLLTAENNGQFFATAGSTSEFVKVYLPDGTKTGYIASADVQQKSLTEGLGLTDAKGEIHTSLANLAIGTWKVQAAKDGGTSESFSMNVVTQFGGEDPKYVQTFVTEDMSTMLSVGWQTAPRVQATSIQYVKNSDWADNGSDSAQPKAVEQSALTEVEVIHEVEGGPLGEIKFHKTLVTSLEPGTAYHYRVGYEGHWSAWYEYKTLDAAPETPVSFVFVTDSHTKGDNGLEIYQQLISDALSRYPDTQFVMHGGDMVDDGGILNEWNQFWEASSVYAASLPSGYTMGNHDVKGEGKEIFAKGLDLPENGPDIQKDYAYSFDSGEVHFIVLNSEADEVTMAKQAEWLRGDVQASDKKWKIVMFHKPAYHTEDGRGNVIEYTQTYFAPVLEELKVDLVLEGHDHVYARTYPMNGGKPLLNGERGTVYLDGGASGWKFYDGKQYEYLNFMFDEDVPVYSAIQVSHDKITIQARTTESDALIDNYTIEKKDELTVTSVAVSPTELTLQAGEERATVLTATYSDKSTADVTNEAIWTSSNDNVATVDAAGVIHAVAAGGATIEAQYGNLPAVSIAVTVQAESTAPVLLKLTADPGKHTLHVGQTAASVITAVYDHAENLVVTDQVIWLSSDPAIASVSDKGLITGVAAGEATVTASFGGKSVAIPIVITEVSAPAVVDLEVTPASVSLTAGQTQSLAVTAKYSDLSSALKTLEAKYATGNPSVAAVSEAGVVTAVGTGTAKITVSYGGVSKEIQVSVTAATGNNDGGTVPAATPRPTSTPTPAATVTPTPAATVNPTPAVTTGPTLPTVTKPVFNDRVDLDKVKAIMAKGQSAPAVTFPDTPAALWSTAFIERAARMGIITGYADGSFRPDARVTRAEFAAMLFKAFGLSPSGGTGFSDTRGHWAAEAISALQDNGVITGYADGSFHPKQEITRAEMVTMLSRLTNYVSSDSVPFSDVTAGWAAGPINAFAGAGIITGKGKGQFKPEEPASRAESVVMILRLMDKLME</sequence>
<dbReference type="Pfam" id="PF22359">
    <property type="entry name" value="Big-like"/>
    <property type="match status" value="1"/>
</dbReference>
<dbReference type="EMBL" id="WHOB01000097">
    <property type="protein sequence ID" value="NOU83945.1"/>
    <property type="molecule type" value="Genomic_DNA"/>
</dbReference>
<dbReference type="SUPFAM" id="SSF49363">
    <property type="entry name" value="Purple acid phosphatase, N-terminal domain"/>
    <property type="match status" value="1"/>
</dbReference>
<accession>A0ABX1YW37</accession>
<dbReference type="InterPro" id="IPR003343">
    <property type="entry name" value="Big_2"/>
</dbReference>
<feature type="region of interest" description="Disordered" evidence="2">
    <location>
        <begin position="1265"/>
        <end position="1308"/>
    </location>
</feature>
<proteinExistence type="predicted"/>
<dbReference type="PANTHER" id="PTHR45867">
    <property type="entry name" value="PURPLE ACID PHOSPHATASE"/>
    <property type="match status" value="1"/>
</dbReference>
<dbReference type="Gene3D" id="2.60.120.430">
    <property type="entry name" value="Galactose-binding lectin"/>
    <property type="match status" value="1"/>
</dbReference>
<evidence type="ECO:0000313" key="5">
    <source>
        <dbReference type="Proteomes" id="UP000596857"/>
    </source>
</evidence>
<dbReference type="PROSITE" id="PS51272">
    <property type="entry name" value="SLH"/>
    <property type="match status" value="3"/>
</dbReference>
<keyword evidence="1" id="KW-0732">Signal</keyword>
<dbReference type="Proteomes" id="UP000596857">
    <property type="component" value="Unassembled WGS sequence"/>
</dbReference>
<reference evidence="4 5" key="1">
    <citation type="submission" date="2019-10" db="EMBL/GenBank/DDBJ databases">
        <title>Description of Paenibacillus terricola sp. nov.</title>
        <authorList>
            <person name="Carlier A."/>
            <person name="Qi S."/>
        </authorList>
    </citation>
    <scope>NUCLEOTIDE SEQUENCE [LARGE SCALE GENOMIC DNA]</scope>
    <source>
        <strain evidence="4 5">LMG 31459</strain>
    </source>
</reference>
<feature type="domain" description="SLH" evidence="3">
    <location>
        <begin position="1396"/>
        <end position="1459"/>
    </location>
</feature>
<dbReference type="InterPro" id="IPR008963">
    <property type="entry name" value="Purple_acid_Pase-like_N"/>
</dbReference>
<dbReference type="InterPro" id="IPR001119">
    <property type="entry name" value="SLH_dom"/>
</dbReference>
<dbReference type="InterPro" id="IPR015914">
    <property type="entry name" value="PAPs_N"/>
</dbReference>
<evidence type="ECO:0000256" key="2">
    <source>
        <dbReference type="SAM" id="MobiDB-lite"/>
    </source>
</evidence>
<dbReference type="InterPro" id="IPR004843">
    <property type="entry name" value="Calcineurin-like_PHP"/>
</dbReference>
<feature type="compositionally biased region" description="Low complexity" evidence="2">
    <location>
        <begin position="1272"/>
        <end position="1308"/>
    </location>
</feature>
<keyword evidence="5" id="KW-1185">Reference proteome</keyword>
<feature type="domain" description="SLH" evidence="3">
    <location>
        <begin position="1460"/>
        <end position="1512"/>
    </location>
</feature>
<dbReference type="InterPro" id="IPR054604">
    <property type="entry name" value="SbsC_Big-like"/>
</dbReference>
<dbReference type="SMART" id="SM00635">
    <property type="entry name" value="BID_2"/>
    <property type="match status" value="3"/>
</dbReference>
<protein>
    <recommendedName>
        <fullName evidence="3">SLH domain-containing protein</fullName>
    </recommendedName>
</protein>
<evidence type="ECO:0000313" key="4">
    <source>
        <dbReference type="EMBL" id="NOU83945.1"/>
    </source>
</evidence>
<dbReference type="SUPFAM" id="SSF49373">
    <property type="entry name" value="Invasin/intimin cell-adhesion fragments"/>
    <property type="match status" value="3"/>
</dbReference>
<name>A0ABX1YW37_9BACL</name>
<dbReference type="Gene3D" id="2.30.30.40">
    <property type="entry name" value="SH3 Domains"/>
    <property type="match status" value="1"/>
</dbReference>
<evidence type="ECO:0000259" key="3">
    <source>
        <dbReference type="PROSITE" id="PS51272"/>
    </source>
</evidence>
<dbReference type="SUPFAM" id="SSF56300">
    <property type="entry name" value="Metallo-dependent phosphatases"/>
    <property type="match status" value="1"/>
</dbReference>
<organism evidence="4 5">
    <name type="scientific">Paenibacillus phytohabitans</name>
    <dbReference type="NCBI Taxonomy" id="2654978"/>
    <lineage>
        <taxon>Bacteria</taxon>
        <taxon>Bacillati</taxon>
        <taxon>Bacillota</taxon>
        <taxon>Bacilli</taxon>
        <taxon>Bacillales</taxon>
        <taxon>Paenibacillaceae</taxon>
        <taxon>Paenibacillus</taxon>
    </lineage>
</organism>
<dbReference type="Pfam" id="PF16656">
    <property type="entry name" value="Pur_ac_phosph_N"/>
    <property type="match status" value="1"/>
</dbReference>
<dbReference type="Gene3D" id="2.60.40.380">
    <property type="entry name" value="Purple acid phosphatase-like, N-terminal"/>
    <property type="match status" value="1"/>
</dbReference>
<dbReference type="Gene3D" id="2.60.40.1080">
    <property type="match status" value="3"/>
</dbReference>
<dbReference type="RefSeq" id="WP_171720972.1">
    <property type="nucleotide sequence ID" value="NZ_WHOB01000097.1"/>
</dbReference>
<dbReference type="PANTHER" id="PTHR45867:SF3">
    <property type="entry name" value="ACID PHOSPHATASE TYPE 7"/>
    <property type="match status" value="1"/>
</dbReference>
<dbReference type="Pfam" id="PF00149">
    <property type="entry name" value="Metallophos"/>
    <property type="match status" value="1"/>
</dbReference>
<dbReference type="Gene3D" id="3.60.21.10">
    <property type="match status" value="1"/>
</dbReference>
<gene>
    <name evidence="4" type="ORF">GC101_34380</name>
</gene>
<feature type="domain" description="SLH" evidence="3">
    <location>
        <begin position="1338"/>
        <end position="1395"/>
    </location>
</feature>
<dbReference type="Pfam" id="PF00395">
    <property type="entry name" value="SLH"/>
    <property type="match status" value="3"/>
</dbReference>
<comment type="caution">
    <text evidence="4">The sequence shown here is derived from an EMBL/GenBank/DDBJ whole genome shotgun (WGS) entry which is preliminary data.</text>
</comment>